<keyword evidence="3" id="KW-0560">Oxidoreductase</keyword>
<name>A0A7W1XPW3_9BACL</name>
<keyword evidence="9" id="KW-1185">Reference proteome</keyword>
<dbReference type="GO" id="GO:0016491">
    <property type="term" value="F:oxidoreductase activity"/>
    <property type="evidence" value="ECO:0007669"/>
    <property type="project" value="UniProtKB-KW"/>
</dbReference>
<keyword evidence="2" id="KW-0732">Signal</keyword>
<dbReference type="Gene3D" id="3.40.30.10">
    <property type="entry name" value="Glutaredoxin"/>
    <property type="match status" value="1"/>
</dbReference>
<dbReference type="SUPFAM" id="SSF52833">
    <property type="entry name" value="Thioredoxin-like"/>
    <property type="match status" value="1"/>
</dbReference>
<keyword evidence="5" id="KW-0676">Redox-active center</keyword>
<dbReference type="InterPro" id="IPR012336">
    <property type="entry name" value="Thioredoxin-like_fold"/>
</dbReference>
<comment type="similarity">
    <text evidence="1">Belongs to the thioredoxin family. DsbA subfamily.</text>
</comment>
<protein>
    <submittedName>
        <fullName evidence="8">Thioredoxin domain-containing protein</fullName>
    </submittedName>
</protein>
<evidence type="ECO:0000256" key="2">
    <source>
        <dbReference type="ARBA" id="ARBA00022729"/>
    </source>
</evidence>
<keyword evidence="6" id="KW-0812">Transmembrane</keyword>
<dbReference type="Pfam" id="PF13462">
    <property type="entry name" value="Thioredoxin_4"/>
    <property type="match status" value="1"/>
</dbReference>
<proteinExistence type="inferred from homology"/>
<organism evidence="8 9">
    <name type="scientific">Thermoactinomyces mirandus</name>
    <dbReference type="NCBI Taxonomy" id="2756294"/>
    <lineage>
        <taxon>Bacteria</taxon>
        <taxon>Bacillati</taxon>
        <taxon>Bacillota</taxon>
        <taxon>Bacilli</taxon>
        <taxon>Bacillales</taxon>
        <taxon>Thermoactinomycetaceae</taxon>
        <taxon>Thermoactinomyces</taxon>
    </lineage>
</organism>
<dbReference type="Proteomes" id="UP000538292">
    <property type="component" value="Unassembled WGS sequence"/>
</dbReference>
<accession>A0A7W1XPW3</accession>
<evidence type="ECO:0000256" key="4">
    <source>
        <dbReference type="ARBA" id="ARBA00023157"/>
    </source>
</evidence>
<evidence type="ECO:0000259" key="7">
    <source>
        <dbReference type="Pfam" id="PF13462"/>
    </source>
</evidence>
<dbReference type="EMBL" id="JACEOL010000003">
    <property type="protein sequence ID" value="MBA4601021.1"/>
    <property type="molecule type" value="Genomic_DNA"/>
</dbReference>
<evidence type="ECO:0000256" key="5">
    <source>
        <dbReference type="ARBA" id="ARBA00023284"/>
    </source>
</evidence>
<feature type="domain" description="Thioredoxin-like fold" evidence="7">
    <location>
        <begin position="38"/>
        <end position="204"/>
    </location>
</feature>
<keyword evidence="6" id="KW-0472">Membrane</keyword>
<evidence type="ECO:0000256" key="3">
    <source>
        <dbReference type="ARBA" id="ARBA00023002"/>
    </source>
</evidence>
<feature type="transmembrane region" description="Helical" evidence="6">
    <location>
        <begin position="6"/>
        <end position="24"/>
    </location>
</feature>
<dbReference type="InterPro" id="IPR036249">
    <property type="entry name" value="Thioredoxin-like_sf"/>
</dbReference>
<comment type="caution">
    <text evidence="8">The sequence shown here is derived from an EMBL/GenBank/DDBJ whole genome shotgun (WGS) entry which is preliminary data.</text>
</comment>
<keyword evidence="4" id="KW-1015">Disulfide bond</keyword>
<reference evidence="8 9" key="1">
    <citation type="submission" date="2020-07" db="EMBL/GenBank/DDBJ databases">
        <title>Thermoactinomyces phylogeny.</title>
        <authorList>
            <person name="Dunlap C."/>
        </authorList>
    </citation>
    <scope>NUCLEOTIDE SEQUENCE [LARGE SCALE GENOMIC DNA]</scope>
    <source>
        <strain evidence="8 9">AMNI-1</strain>
    </source>
</reference>
<evidence type="ECO:0000256" key="6">
    <source>
        <dbReference type="SAM" id="Phobius"/>
    </source>
</evidence>
<sequence>MKKLTVMSGIVVLVICGVLFFWGMTRQEEPSVALPLEGQPVLGSKDAPVTIVEIGDFSCGSCRSFALNEFPKIKKELIDTGKAKFYFIDNQFLSEESVLAGMFGQGIYQQNPGRFWDFYHAFNKEKQRNKKDWVTMDGLMAFVRKEVPGIDYEKLREDVEKKRVYEEVEKDWRFCMENHINFVPTVYVNGIKVEPTFEEIKSEIK</sequence>
<dbReference type="PANTHER" id="PTHR13887">
    <property type="entry name" value="GLUTATHIONE S-TRANSFERASE KAPPA"/>
    <property type="match status" value="1"/>
</dbReference>
<gene>
    <name evidence="8" type="ORF">H2C83_01500</name>
</gene>
<evidence type="ECO:0000313" key="9">
    <source>
        <dbReference type="Proteomes" id="UP000538292"/>
    </source>
</evidence>
<evidence type="ECO:0000313" key="8">
    <source>
        <dbReference type="EMBL" id="MBA4601021.1"/>
    </source>
</evidence>
<dbReference type="PANTHER" id="PTHR13887:SF14">
    <property type="entry name" value="DISULFIDE BOND FORMATION PROTEIN D"/>
    <property type="match status" value="1"/>
</dbReference>
<keyword evidence="6" id="KW-1133">Transmembrane helix</keyword>
<evidence type="ECO:0000256" key="1">
    <source>
        <dbReference type="ARBA" id="ARBA00005791"/>
    </source>
</evidence>
<dbReference type="AlphaFoldDB" id="A0A7W1XPW3"/>
<dbReference type="RefSeq" id="WP_181737083.1">
    <property type="nucleotide sequence ID" value="NZ_JACEOL010000003.1"/>
</dbReference>